<evidence type="ECO:0000313" key="2">
    <source>
        <dbReference type="Proteomes" id="UP000094960"/>
    </source>
</evidence>
<reference evidence="2" key="1">
    <citation type="submission" date="2016-09" db="EMBL/GenBank/DDBJ databases">
        <title>Streptomyces puniciscabiei strain:TW1S1 Genome sequencing and assembly.</title>
        <authorList>
            <person name="Kim M.-K."/>
            <person name="Kim S.B."/>
        </authorList>
    </citation>
    <scope>NUCLEOTIDE SEQUENCE [LARGE SCALE GENOMIC DNA]</scope>
    <source>
        <strain evidence="2">TW1S1</strain>
    </source>
</reference>
<accession>A0A1D7YKD4</accession>
<dbReference type="AlphaFoldDB" id="A0A1D7YKD4"/>
<protein>
    <submittedName>
        <fullName evidence="1">Uncharacterized protein</fullName>
    </submittedName>
</protein>
<name>A0A1D7YKD4_9ACTN</name>
<dbReference type="Proteomes" id="UP000094960">
    <property type="component" value="Chromosome"/>
</dbReference>
<sequence>MREVRGRLGLEVIDQQVSIGPDIDEWFVALLGRDGGHAWAGHQDDVQTDLLDGRGFAMPPQARTWGRLQH</sequence>
<proteinExistence type="predicted"/>
<gene>
    <name evidence="1" type="ORF">BFF78_36310</name>
</gene>
<keyword evidence="2" id="KW-1185">Reference proteome</keyword>
<organism evidence="1 2">
    <name type="scientific">Streptomyces fodineus</name>
    <dbReference type="NCBI Taxonomy" id="1904616"/>
    <lineage>
        <taxon>Bacteria</taxon>
        <taxon>Bacillati</taxon>
        <taxon>Actinomycetota</taxon>
        <taxon>Actinomycetes</taxon>
        <taxon>Kitasatosporales</taxon>
        <taxon>Streptomycetaceae</taxon>
        <taxon>Streptomyces</taxon>
    </lineage>
</organism>
<evidence type="ECO:0000313" key="1">
    <source>
        <dbReference type="EMBL" id="AOR35809.1"/>
    </source>
</evidence>
<dbReference type="EMBL" id="CP017248">
    <property type="protein sequence ID" value="AOR35809.1"/>
    <property type="molecule type" value="Genomic_DNA"/>
</dbReference>
<dbReference type="KEGG" id="spun:BFF78_36310"/>